<evidence type="ECO:0000313" key="3">
    <source>
        <dbReference type="EMBL" id="PJJ74024.1"/>
    </source>
</evidence>
<evidence type="ECO:0000256" key="1">
    <source>
        <dbReference type="SAM" id="MobiDB-lite"/>
    </source>
</evidence>
<reference evidence="3 4" key="1">
    <citation type="submission" date="2017-11" db="EMBL/GenBank/DDBJ databases">
        <title>Genomic Encyclopedia of Archaeal and Bacterial Type Strains, Phase II (KMG-II): From Individual Species to Whole Genera.</title>
        <authorList>
            <person name="Goeker M."/>
        </authorList>
    </citation>
    <scope>NUCLEOTIDE SEQUENCE [LARGE SCALE GENOMIC DNA]</scope>
    <source>
        <strain evidence="3 4">DSM 25478</strain>
    </source>
</reference>
<feature type="transmembrane region" description="Helical" evidence="2">
    <location>
        <begin position="30"/>
        <end position="51"/>
    </location>
</feature>
<feature type="transmembrane region" description="Helical" evidence="2">
    <location>
        <begin position="91"/>
        <end position="111"/>
    </location>
</feature>
<sequence length="174" mass="18124">MVRPLDPADGTARGPARDESRAQGASGRGFGRLLVAVYGVFAISAGARAGYELVTKFSDAPLAYSLSAFAALVYVVATVALARGRGVWRTVAWVAVAVELAGVLSVGTLSVADAAAFPDSTVWSAFGAGYGYVPLVLPFVGLWWLWRTRPAVPAGDPVTVRSDQDAPSKPEEIA</sequence>
<evidence type="ECO:0000313" key="4">
    <source>
        <dbReference type="Proteomes" id="UP000231693"/>
    </source>
</evidence>
<proteinExistence type="predicted"/>
<keyword evidence="2" id="KW-0472">Membrane</keyword>
<feature type="region of interest" description="Disordered" evidence="1">
    <location>
        <begin position="1"/>
        <end position="25"/>
    </location>
</feature>
<dbReference type="Proteomes" id="UP000231693">
    <property type="component" value="Unassembled WGS sequence"/>
</dbReference>
<protein>
    <recommendedName>
        <fullName evidence="5">Integral membrane protein</fullName>
    </recommendedName>
</protein>
<evidence type="ECO:0000256" key="2">
    <source>
        <dbReference type="SAM" id="Phobius"/>
    </source>
</evidence>
<evidence type="ECO:0008006" key="5">
    <source>
        <dbReference type="Google" id="ProtNLM"/>
    </source>
</evidence>
<accession>A0A2M9CQ36</accession>
<organism evidence="3 4">
    <name type="scientific">Sediminihabitans luteus</name>
    <dbReference type="NCBI Taxonomy" id="1138585"/>
    <lineage>
        <taxon>Bacteria</taxon>
        <taxon>Bacillati</taxon>
        <taxon>Actinomycetota</taxon>
        <taxon>Actinomycetes</taxon>
        <taxon>Micrococcales</taxon>
        <taxon>Cellulomonadaceae</taxon>
        <taxon>Sediminihabitans</taxon>
    </lineage>
</organism>
<name>A0A2M9CQ36_9CELL</name>
<dbReference type="RefSeq" id="WP_373314239.1">
    <property type="nucleotide sequence ID" value="NZ_BOOX01000002.1"/>
</dbReference>
<keyword evidence="2" id="KW-0812">Transmembrane</keyword>
<dbReference type="EMBL" id="PGFE01000002">
    <property type="protein sequence ID" value="PJJ74024.1"/>
    <property type="molecule type" value="Genomic_DNA"/>
</dbReference>
<keyword evidence="2" id="KW-1133">Transmembrane helix</keyword>
<dbReference type="AlphaFoldDB" id="A0A2M9CQ36"/>
<keyword evidence="4" id="KW-1185">Reference proteome</keyword>
<feature type="transmembrane region" description="Helical" evidence="2">
    <location>
        <begin position="123"/>
        <end position="146"/>
    </location>
</feature>
<gene>
    <name evidence="3" type="ORF">CLV28_1513</name>
</gene>
<feature type="transmembrane region" description="Helical" evidence="2">
    <location>
        <begin position="63"/>
        <end position="82"/>
    </location>
</feature>
<comment type="caution">
    <text evidence="3">The sequence shown here is derived from an EMBL/GenBank/DDBJ whole genome shotgun (WGS) entry which is preliminary data.</text>
</comment>